<feature type="domain" description="Rieske" evidence="7">
    <location>
        <begin position="56"/>
        <end position="171"/>
    </location>
</feature>
<dbReference type="InterPro" id="IPR036922">
    <property type="entry name" value="Rieske_2Fe-2S_sf"/>
</dbReference>
<dbReference type="Gene3D" id="3.90.380.10">
    <property type="entry name" value="Naphthalene 1,2-dioxygenase Alpha Subunit, Chain A, domain 1"/>
    <property type="match status" value="1"/>
</dbReference>
<dbReference type="SUPFAM" id="SSF50022">
    <property type="entry name" value="ISP domain"/>
    <property type="match status" value="1"/>
</dbReference>
<name>A0A1B1KH66_RHOOP</name>
<dbReference type="PROSITE" id="PS51296">
    <property type="entry name" value="RIESKE"/>
    <property type="match status" value="1"/>
</dbReference>
<dbReference type="EMBL" id="CP009112">
    <property type="protein sequence ID" value="ANS31947.1"/>
    <property type="molecule type" value="Genomic_DNA"/>
</dbReference>
<evidence type="ECO:0000256" key="4">
    <source>
        <dbReference type="ARBA" id="ARBA00023002"/>
    </source>
</evidence>
<comment type="cofactor">
    <cofactor evidence="1">
        <name>Fe cation</name>
        <dbReference type="ChEBI" id="CHEBI:24875"/>
    </cofactor>
</comment>
<keyword evidence="5" id="KW-0408">Iron</keyword>
<evidence type="ECO:0000256" key="6">
    <source>
        <dbReference type="ARBA" id="ARBA00023014"/>
    </source>
</evidence>
<dbReference type="PRINTS" id="PR00090">
    <property type="entry name" value="RNGDIOXGNASE"/>
</dbReference>
<dbReference type="InterPro" id="IPR017941">
    <property type="entry name" value="Rieske_2Fe-2S"/>
</dbReference>
<evidence type="ECO:0000313" key="9">
    <source>
        <dbReference type="Proteomes" id="UP000186108"/>
    </source>
</evidence>
<proteinExistence type="predicted"/>
<dbReference type="Proteomes" id="UP000186108">
    <property type="component" value="Plasmid pR1CP1"/>
</dbReference>
<evidence type="ECO:0000256" key="5">
    <source>
        <dbReference type="ARBA" id="ARBA00023004"/>
    </source>
</evidence>
<evidence type="ECO:0000256" key="2">
    <source>
        <dbReference type="ARBA" id="ARBA00022714"/>
    </source>
</evidence>
<accession>A0A1B1KH66</accession>
<dbReference type="InterPro" id="IPR001663">
    <property type="entry name" value="Rng_hydr_dOase-A"/>
</dbReference>
<gene>
    <name evidence="8" type="ORF">R1CP_36705</name>
</gene>
<dbReference type="GO" id="GO:0051537">
    <property type="term" value="F:2 iron, 2 sulfur cluster binding"/>
    <property type="evidence" value="ECO:0007669"/>
    <property type="project" value="UniProtKB-KW"/>
</dbReference>
<dbReference type="GO" id="GO:0016705">
    <property type="term" value="F:oxidoreductase activity, acting on paired donors, with incorporation or reduction of molecular oxygen"/>
    <property type="evidence" value="ECO:0007669"/>
    <property type="project" value="UniProtKB-ARBA"/>
</dbReference>
<reference evidence="8 9" key="1">
    <citation type="submission" date="2014-07" db="EMBL/GenBank/DDBJ databases">
        <authorList>
            <person name="Zhang J.E."/>
            <person name="Yang H."/>
            <person name="Guo J."/>
            <person name="Deng Z."/>
            <person name="Luo H."/>
            <person name="Luo M."/>
            <person name="Zhao B."/>
        </authorList>
    </citation>
    <scope>NUCLEOTIDE SEQUENCE [LARGE SCALE GENOMIC DNA]</scope>
    <source>
        <strain evidence="8 9">1CP</strain>
        <plasmid evidence="9">Plasmid pr1cp1</plasmid>
    </source>
</reference>
<dbReference type="Pfam" id="PF00848">
    <property type="entry name" value="Ring_hydroxyl_A"/>
    <property type="match status" value="1"/>
</dbReference>
<keyword evidence="6" id="KW-0411">Iron-sulfur</keyword>
<dbReference type="PANTHER" id="PTHR43756">
    <property type="entry name" value="CHOLINE MONOOXYGENASE, CHLOROPLASTIC"/>
    <property type="match status" value="1"/>
</dbReference>
<evidence type="ECO:0000256" key="3">
    <source>
        <dbReference type="ARBA" id="ARBA00022723"/>
    </source>
</evidence>
<dbReference type="CDD" id="cd03469">
    <property type="entry name" value="Rieske_RO_Alpha_N"/>
    <property type="match status" value="1"/>
</dbReference>
<dbReference type="GO" id="GO:0004497">
    <property type="term" value="F:monooxygenase activity"/>
    <property type="evidence" value="ECO:0007669"/>
    <property type="project" value="UniProtKB-ARBA"/>
</dbReference>
<keyword evidence="2" id="KW-0001">2Fe-2S</keyword>
<organism evidence="8 9">
    <name type="scientific">Rhodococcus opacus</name>
    <name type="common">Nocardia opaca</name>
    <dbReference type="NCBI Taxonomy" id="37919"/>
    <lineage>
        <taxon>Bacteria</taxon>
        <taxon>Bacillati</taxon>
        <taxon>Actinomycetota</taxon>
        <taxon>Actinomycetes</taxon>
        <taxon>Mycobacteriales</taxon>
        <taxon>Nocardiaceae</taxon>
        <taxon>Rhodococcus</taxon>
    </lineage>
</organism>
<dbReference type="Pfam" id="PF00355">
    <property type="entry name" value="Rieske"/>
    <property type="match status" value="1"/>
</dbReference>
<evidence type="ECO:0000259" key="7">
    <source>
        <dbReference type="PROSITE" id="PS51296"/>
    </source>
</evidence>
<keyword evidence="4" id="KW-0560">Oxidoreductase</keyword>
<geneLocation type="plasmid" evidence="9">
    <name>pr1cp1</name>
</geneLocation>
<protein>
    <submittedName>
        <fullName evidence="8">Rieske (2Fe-2S) domain-containing protein</fullName>
    </submittedName>
</protein>
<dbReference type="RefSeq" id="WP_065493497.1">
    <property type="nucleotide sequence ID" value="NZ_CP009112.1"/>
</dbReference>
<keyword evidence="8" id="KW-0614">Plasmid</keyword>
<evidence type="ECO:0000256" key="1">
    <source>
        <dbReference type="ARBA" id="ARBA00001962"/>
    </source>
</evidence>
<dbReference type="PANTHER" id="PTHR43756:SF5">
    <property type="entry name" value="CHOLINE MONOOXYGENASE, CHLOROPLASTIC"/>
    <property type="match status" value="1"/>
</dbReference>
<sequence length="406" mass="46238">MTITQSSTSPSVHDLVREITAQSKLPLETAVPLPTRTYWDHDFYELELENIFRKDWVCIARCEEVPDPGSYLAVDLANEPLIVVRGDDKKVRVFSRICRHRYEDLLGGQRDPQERRSGCVERFECPYHAWTYRLDGSLLNAPDMWSRPSFDAEAFGLRQINTHVWQGFVFVNLDEQTPFPFDMSGIERVQGNYDFTDWRLAANIAWGDSTANWKIMVENFSEAYHHIGAHMSSAQEMWPLGSVEIGDERGGEWFYSRMHVAAAAAVDEVDGHLIQPTWLPSQKGLSPYERSQGLLVLKFPTFMLLPAPDVTFWFRATPTGPETHHLDIALMVPKSNLAAPDFDRLITEAVDFFRPIQAEDASVNEKIQSTAKSQYSSGGVLHVHEQPLWQLQKYLASRLPASSTAY</sequence>
<dbReference type="InterPro" id="IPR015879">
    <property type="entry name" value="Ring_hydroxy_dOase_asu_C_dom"/>
</dbReference>
<dbReference type="SUPFAM" id="SSF55961">
    <property type="entry name" value="Bet v1-like"/>
    <property type="match status" value="1"/>
</dbReference>
<dbReference type="Gene3D" id="2.102.10.10">
    <property type="entry name" value="Rieske [2Fe-2S] iron-sulphur domain"/>
    <property type="match status" value="1"/>
</dbReference>
<evidence type="ECO:0000313" key="8">
    <source>
        <dbReference type="EMBL" id="ANS31947.1"/>
    </source>
</evidence>
<keyword evidence="3" id="KW-0479">Metal-binding</keyword>
<dbReference type="AlphaFoldDB" id="A0A1B1KH66"/>
<dbReference type="GO" id="GO:0005506">
    <property type="term" value="F:iron ion binding"/>
    <property type="evidence" value="ECO:0007669"/>
    <property type="project" value="InterPro"/>
</dbReference>